<proteinExistence type="predicted"/>
<reference evidence="2" key="1">
    <citation type="submission" date="2023-07" db="EMBL/GenBank/DDBJ databases">
        <title>Chromosome-level Genome Assembly of Striped Snakehead (Channa striata).</title>
        <authorList>
            <person name="Liu H."/>
        </authorList>
    </citation>
    <scope>NUCLEOTIDE SEQUENCE</scope>
    <source>
        <strain evidence="2">Gz</strain>
        <tissue evidence="2">Muscle</tissue>
    </source>
</reference>
<dbReference type="Pfam" id="PF00612">
    <property type="entry name" value="IQ"/>
    <property type="match status" value="1"/>
</dbReference>
<dbReference type="CDD" id="cd22969">
    <property type="entry name" value="DD_IQCK"/>
    <property type="match status" value="1"/>
</dbReference>
<protein>
    <recommendedName>
        <fullName evidence="4">IQ motif containing K</fullName>
    </recommendedName>
</protein>
<evidence type="ECO:0000256" key="1">
    <source>
        <dbReference type="SAM" id="MobiDB-lite"/>
    </source>
</evidence>
<organism evidence="2 3">
    <name type="scientific">Channa striata</name>
    <name type="common">Snakehead murrel</name>
    <name type="synonym">Ophicephalus striatus</name>
    <dbReference type="NCBI Taxonomy" id="64152"/>
    <lineage>
        <taxon>Eukaryota</taxon>
        <taxon>Metazoa</taxon>
        <taxon>Chordata</taxon>
        <taxon>Craniata</taxon>
        <taxon>Vertebrata</taxon>
        <taxon>Euteleostomi</taxon>
        <taxon>Actinopterygii</taxon>
        <taxon>Neopterygii</taxon>
        <taxon>Teleostei</taxon>
        <taxon>Neoteleostei</taxon>
        <taxon>Acanthomorphata</taxon>
        <taxon>Anabantaria</taxon>
        <taxon>Anabantiformes</taxon>
        <taxon>Channoidei</taxon>
        <taxon>Channidae</taxon>
        <taxon>Channa</taxon>
    </lineage>
</organism>
<dbReference type="PANTHER" id="PTHR34927:SF1">
    <property type="entry name" value="IQ DOMAIN-CONTAINING PROTEIN K"/>
    <property type="match status" value="1"/>
</dbReference>
<dbReference type="Proteomes" id="UP001187415">
    <property type="component" value="Unassembled WGS sequence"/>
</dbReference>
<dbReference type="PROSITE" id="PS50096">
    <property type="entry name" value="IQ"/>
    <property type="match status" value="1"/>
</dbReference>
<sequence length="315" mass="35548">MSNSNGAKNSLWQQVCEEYEAERPSPPSSGGTQFSQCSAITPSAVVTGLTTAKMFVEDEDDGPLKESDPSFPGRPGSGRDPSPSHKPPSSSEVTPPQRHQHPVTGFLEKSVFPVLLPGLEALLNEAQKHDCFQRRKTAFNPCDFLTEWLYNHNPRRQGHVHLKFHDIPFIRDWLSMHPRPAIPLYLCLSDDQAALLIQSFWRGYKIRARPDVQELRQWQKDLREQYDIAKTVKQFWVKQESRVGMMTDHPESQRSVDADVSIQVVPPTPQTNTVHTPTTQMTPEAGQWLTPSMEELASSSVTNFLIVAEPGPQHY</sequence>
<accession>A0AA88MAN4</accession>
<evidence type="ECO:0000313" key="2">
    <source>
        <dbReference type="EMBL" id="KAK2833474.1"/>
    </source>
</evidence>
<name>A0AA88MAN4_CHASR</name>
<feature type="region of interest" description="Disordered" evidence="1">
    <location>
        <begin position="51"/>
        <end position="101"/>
    </location>
</feature>
<gene>
    <name evidence="2" type="ORF">Q5P01_017363</name>
</gene>
<dbReference type="Gene3D" id="1.20.890.10">
    <property type="entry name" value="cAMP-dependent protein kinase regulatory subunit, dimerization-anchoring domain"/>
    <property type="match status" value="1"/>
</dbReference>
<feature type="compositionally biased region" description="Low complexity" evidence="1">
    <location>
        <begin position="69"/>
        <end position="91"/>
    </location>
</feature>
<dbReference type="AlphaFoldDB" id="A0AA88MAN4"/>
<feature type="region of interest" description="Disordered" evidence="1">
    <location>
        <begin position="15"/>
        <end position="36"/>
    </location>
</feature>
<dbReference type="CDD" id="cd23767">
    <property type="entry name" value="IQCD"/>
    <property type="match status" value="1"/>
</dbReference>
<dbReference type="EMBL" id="JAUPFM010000013">
    <property type="protein sequence ID" value="KAK2833474.1"/>
    <property type="molecule type" value="Genomic_DNA"/>
</dbReference>
<evidence type="ECO:0000313" key="3">
    <source>
        <dbReference type="Proteomes" id="UP001187415"/>
    </source>
</evidence>
<keyword evidence="3" id="KW-1185">Reference proteome</keyword>
<dbReference type="InterPro" id="IPR000048">
    <property type="entry name" value="IQ_motif_EF-hand-BS"/>
</dbReference>
<comment type="caution">
    <text evidence="2">The sequence shown here is derived from an EMBL/GenBank/DDBJ whole genome shotgun (WGS) entry which is preliminary data.</text>
</comment>
<evidence type="ECO:0008006" key="4">
    <source>
        <dbReference type="Google" id="ProtNLM"/>
    </source>
</evidence>
<dbReference type="InterPro" id="IPR043408">
    <property type="entry name" value="IQCK"/>
</dbReference>
<dbReference type="PANTHER" id="PTHR34927">
    <property type="entry name" value="IQ DOMAIN-CONTAINING PROTEIN K"/>
    <property type="match status" value="1"/>
</dbReference>